<dbReference type="PANTHER" id="PTHR42732">
    <property type="entry name" value="BETA-GALACTOSIDASE"/>
    <property type="match status" value="1"/>
</dbReference>
<dbReference type="InterPro" id="IPR051913">
    <property type="entry name" value="GH2_Domain-Containing"/>
</dbReference>
<name>A0A0R2XAC3_9BACT</name>
<gene>
    <name evidence="2" type="ORF">ABS33_05415</name>
</gene>
<dbReference type="Gene3D" id="2.60.40.10">
    <property type="entry name" value="Immunoglobulins"/>
    <property type="match status" value="1"/>
</dbReference>
<dbReference type="InterPro" id="IPR013783">
    <property type="entry name" value="Ig-like_fold"/>
</dbReference>
<sequence>MHEGDWAAMKDDPLIWGTFIWNMFDFACRGRKVGNVPSLNDKGLITHDRKIKKDAFYFYKADWNPEPMVYLTSRRATARKEPITEIKAYSNCPEVELLVNGTSIGKAKPDSLKICRWNQVHLKPGPNSIRVVAPSEKITLEDSCVWRLDNTKL</sequence>
<evidence type="ECO:0000259" key="1">
    <source>
        <dbReference type="Pfam" id="PF16355"/>
    </source>
</evidence>
<dbReference type="EMBL" id="LIDN01000181">
    <property type="protein sequence ID" value="KRP33001.1"/>
    <property type="molecule type" value="Genomic_DNA"/>
</dbReference>
<dbReference type="Gene3D" id="3.20.20.80">
    <property type="entry name" value="Glycosidases"/>
    <property type="match status" value="1"/>
</dbReference>
<evidence type="ECO:0000313" key="3">
    <source>
        <dbReference type="Proteomes" id="UP000051220"/>
    </source>
</evidence>
<feature type="domain" description="DUF4982" evidence="1">
    <location>
        <begin position="83"/>
        <end position="133"/>
    </location>
</feature>
<evidence type="ECO:0000313" key="2">
    <source>
        <dbReference type="EMBL" id="KRP33001.1"/>
    </source>
</evidence>
<accession>A0A0R2XAC3</accession>
<reference evidence="2 3" key="1">
    <citation type="submission" date="2015-10" db="EMBL/GenBank/DDBJ databases">
        <title>Metagenome-Assembled Genomes uncover a global brackish microbiome.</title>
        <authorList>
            <person name="Hugerth L.W."/>
            <person name="Larsson J."/>
            <person name="Alneberg J."/>
            <person name="Lindh M.V."/>
            <person name="Legrand C."/>
            <person name="Pinhassi J."/>
            <person name="Andersson A.F."/>
        </authorList>
    </citation>
    <scope>NUCLEOTIDE SEQUENCE [LARGE SCALE GENOMIC DNA]</scope>
    <source>
        <strain evidence="2">BACL9 MAG-120924-bin69</strain>
    </source>
</reference>
<comment type="caution">
    <text evidence="2">The sequence shown here is derived from an EMBL/GenBank/DDBJ whole genome shotgun (WGS) entry which is preliminary data.</text>
</comment>
<dbReference type="Proteomes" id="UP000051220">
    <property type="component" value="Unassembled WGS sequence"/>
</dbReference>
<dbReference type="PANTHER" id="PTHR42732:SF1">
    <property type="entry name" value="BETA-MANNOSIDASE"/>
    <property type="match status" value="1"/>
</dbReference>
<dbReference type="InterPro" id="IPR032311">
    <property type="entry name" value="DUF4982"/>
</dbReference>
<protein>
    <recommendedName>
        <fullName evidence="1">DUF4982 domain-containing protein</fullName>
    </recommendedName>
</protein>
<dbReference type="AlphaFoldDB" id="A0A0R2XAC3"/>
<organism evidence="2 3">
    <name type="scientific">Verrucomicrobia subdivision 6 bacterium BACL9 MAG-120924-bin69</name>
    <dbReference type="NCBI Taxonomy" id="1655635"/>
    <lineage>
        <taxon>Bacteria</taxon>
        <taxon>Pseudomonadati</taxon>
        <taxon>Verrucomicrobiota</taxon>
        <taxon>Verrucomicrobiia</taxon>
        <taxon>Verrucomicrobiales</taxon>
        <taxon>Verrucomicrobia subdivision 6</taxon>
    </lineage>
</organism>
<dbReference type="InterPro" id="IPR017853">
    <property type="entry name" value="GH"/>
</dbReference>
<dbReference type="Pfam" id="PF16355">
    <property type="entry name" value="DUF4982"/>
    <property type="match status" value="1"/>
</dbReference>
<dbReference type="SUPFAM" id="SSF51445">
    <property type="entry name" value="(Trans)glycosidases"/>
    <property type="match status" value="1"/>
</dbReference>
<proteinExistence type="predicted"/>